<dbReference type="AlphaFoldDB" id="X0SKH6"/>
<evidence type="ECO:0000313" key="1">
    <source>
        <dbReference type="EMBL" id="GAF81583.1"/>
    </source>
</evidence>
<gene>
    <name evidence="1" type="ORF">S01H1_18556</name>
</gene>
<organism evidence="1">
    <name type="scientific">marine sediment metagenome</name>
    <dbReference type="NCBI Taxonomy" id="412755"/>
    <lineage>
        <taxon>unclassified sequences</taxon>
        <taxon>metagenomes</taxon>
        <taxon>ecological metagenomes</taxon>
    </lineage>
</organism>
<accession>X0SKH6</accession>
<protein>
    <submittedName>
        <fullName evidence="1">Uncharacterized protein</fullName>
    </submittedName>
</protein>
<sequence>MSDTNYLEKIGRILKDEHGEDYTWNIVGGFSSKQKSQSTITHKLEKRLKVYLYLKEKGLTLDEIAFLAQESWPEMLNNEE</sequence>
<reference evidence="1" key="1">
    <citation type="journal article" date="2014" name="Front. Microbiol.">
        <title>High frequency of phylogenetically diverse reductive dehalogenase-homologous genes in deep subseafloor sedimentary metagenomes.</title>
        <authorList>
            <person name="Kawai M."/>
            <person name="Futagami T."/>
            <person name="Toyoda A."/>
            <person name="Takaki Y."/>
            <person name="Nishi S."/>
            <person name="Hori S."/>
            <person name="Arai W."/>
            <person name="Tsubouchi T."/>
            <person name="Morono Y."/>
            <person name="Uchiyama I."/>
            <person name="Ito T."/>
            <person name="Fujiyama A."/>
            <person name="Inagaki F."/>
            <person name="Takami H."/>
        </authorList>
    </citation>
    <scope>NUCLEOTIDE SEQUENCE</scope>
    <source>
        <strain evidence="1">Expedition CK06-06</strain>
    </source>
</reference>
<comment type="caution">
    <text evidence="1">The sequence shown here is derived from an EMBL/GenBank/DDBJ whole genome shotgun (WGS) entry which is preliminary data.</text>
</comment>
<name>X0SKH6_9ZZZZ</name>
<proteinExistence type="predicted"/>
<dbReference type="EMBL" id="BARS01009930">
    <property type="protein sequence ID" value="GAF81583.1"/>
    <property type="molecule type" value="Genomic_DNA"/>
</dbReference>